<organism evidence="3">
    <name type="scientific">Onchocerca ochengi</name>
    <name type="common">Filarial nematode worm</name>
    <dbReference type="NCBI Taxonomy" id="42157"/>
    <lineage>
        <taxon>Eukaryota</taxon>
        <taxon>Metazoa</taxon>
        <taxon>Ecdysozoa</taxon>
        <taxon>Nematoda</taxon>
        <taxon>Chromadorea</taxon>
        <taxon>Rhabditida</taxon>
        <taxon>Spirurina</taxon>
        <taxon>Spiruromorpha</taxon>
        <taxon>Filarioidea</taxon>
        <taxon>Onchocercidae</taxon>
        <taxon>Onchocerca</taxon>
    </lineage>
</organism>
<accession>A0A182EKW1</accession>
<dbReference type="WBParaSite" id="nOo.2.0.1.t08750-RA">
    <property type="protein sequence ID" value="nOo.2.0.1.t08750-RA"/>
    <property type="gene ID" value="nOo.2.0.1.g08750"/>
</dbReference>
<keyword evidence="2" id="KW-1185">Reference proteome</keyword>
<reference evidence="1 2" key="2">
    <citation type="submission" date="2018-08" db="EMBL/GenBank/DDBJ databases">
        <authorList>
            <person name="Laetsch R D."/>
            <person name="Stevens L."/>
            <person name="Kumar S."/>
            <person name="Blaxter L. M."/>
        </authorList>
    </citation>
    <scope>NUCLEOTIDE SEQUENCE [LARGE SCALE GENOMIC DNA]</scope>
</reference>
<dbReference type="Proteomes" id="UP000271087">
    <property type="component" value="Unassembled WGS sequence"/>
</dbReference>
<gene>
    <name evidence="1" type="ORF">NOO_LOCUS8750</name>
</gene>
<name>A0A182EKW1_ONCOC</name>
<sequence length="167" mass="20152">MVVLIMGAKRFVEMFPTMLFWFLGSCIFRNVFCLPEFVTKLPTEKKEEYKMLYEKQKDLTKTEFHDLCQNWAENQGAKIKKEYRQYRLSEERYIEKRDRILRKRLDKTNGSDIAKKFLYELLDLQKNMDITLKMYEAAEEEMRNSLTITVLREATKIWNSLDPAHIE</sequence>
<dbReference type="EMBL" id="UYRW01003831">
    <property type="protein sequence ID" value="VDM91634.1"/>
    <property type="molecule type" value="Genomic_DNA"/>
</dbReference>
<protein>
    <submittedName>
        <fullName evidence="3">DUF148 domain-containing protein</fullName>
    </submittedName>
</protein>
<dbReference type="OrthoDB" id="5824659at2759"/>
<evidence type="ECO:0000313" key="3">
    <source>
        <dbReference type="WBParaSite" id="nOo.2.0.1.t08750-RA"/>
    </source>
</evidence>
<evidence type="ECO:0000313" key="2">
    <source>
        <dbReference type="Proteomes" id="UP000271087"/>
    </source>
</evidence>
<reference evidence="3" key="1">
    <citation type="submission" date="2016-06" db="UniProtKB">
        <authorList>
            <consortium name="WormBaseParasite"/>
        </authorList>
    </citation>
    <scope>IDENTIFICATION</scope>
</reference>
<proteinExistence type="predicted"/>
<evidence type="ECO:0000313" key="1">
    <source>
        <dbReference type="EMBL" id="VDM91634.1"/>
    </source>
</evidence>
<dbReference type="AlphaFoldDB" id="A0A182EKW1"/>